<evidence type="ECO:0000256" key="8">
    <source>
        <dbReference type="ARBA" id="ARBA00022898"/>
    </source>
</evidence>
<comment type="cofactor">
    <cofactor evidence="2 11">
        <name>pyridoxal 5'-phosphate</name>
        <dbReference type="ChEBI" id="CHEBI:597326"/>
    </cofactor>
</comment>
<evidence type="ECO:0000256" key="4">
    <source>
        <dbReference type="ARBA" id="ARBA00010869"/>
    </source>
</evidence>
<keyword evidence="9 11" id="KW-0456">Lyase</keyword>
<organism evidence="14 15">
    <name type="scientific">Leucocoprinus leucothites</name>
    <dbReference type="NCBI Taxonomy" id="201217"/>
    <lineage>
        <taxon>Eukaryota</taxon>
        <taxon>Fungi</taxon>
        <taxon>Dikarya</taxon>
        <taxon>Basidiomycota</taxon>
        <taxon>Agaricomycotina</taxon>
        <taxon>Agaricomycetes</taxon>
        <taxon>Agaricomycetidae</taxon>
        <taxon>Agaricales</taxon>
        <taxon>Agaricineae</taxon>
        <taxon>Agaricaceae</taxon>
        <taxon>Leucocoprinus</taxon>
    </lineage>
</organism>
<evidence type="ECO:0000313" key="15">
    <source>
        <dbReference type="Proteomes" id="UP000559027"/>
    </source>
</evidence>
<dbReference type="Pfam" id="PF00585">
    <property type="entry name" value="Thr_dehydrat_C"/>
    <property type="match status" value="1"/>
</dbReference>
<evidence type="ECO:0000313" key="14">
    <source>
        <dbReference type="EMBL" id="KAF5354853.1"/>
    </source>
</evidence>
<proteinExistence type="inferred from homology"/>
<evidence type="ECO:0000256" key="5">
    <source>
        <dbReference type="ARBA" id="ARBA00022605"/>
    </source>
</evidence>
<gene>
    <name evidence="14" type="ORF">D9756_005327</name>
</gene>
<evidence type="ECO:0000256" key="6">
    <source>
        <dbReference type="ARBA" id="ARBA00022624"/>
    </source>
</evidence>
<comment type="caution">
    <text evidence="14">The sequence shown here is derived from an EMBL/GenBank/DDBJ whole genome shotgun (WGS) entry which is preliminary data.</text>
</comment>
<dbReference type="GO" id="GO:0006567">
    <property type="term" value="P:L-threonine catabolic process"/>
    <property type="evidence" value="ECO:0007669"/>
    <property type="project" value="TreeGrafter"/>
</dbReference>
<comment type="pathway">
    <text evidence="3 11">Amino-acid biosynthesis; L-isoleucine biosynthesis; 2-oxobutanoate from L-threonine: step 1/1.</text>
</comment>
<dbReference type="CDD" id="cd04907">
    <property type="entry name" value="ACT_ThrD-I_2"/>
    <property type="match status" value="1"/>
</dbReference>
<keyword evidence="6 11" id="KW-0412">Isoleucine biosynthesis</keyword>
<dbReference type="GO" id="GO:0003941">
    <property type="term" value="F:L-serine ammonia-lyase activity"/>
    <property type="evidence" value="ECO:0007669"/>
    <property type="project" value="TreeGrafter"/>
</dbReference>
<dbReference type="InterPro" id="IPR001721">
    <property type="entry name" value="TD_ACT-like"/>
</dbReference>
<sequence>MPPPLTEPLTTLPNQPYRLSPEITIGPAPYTHSLLIVQAMQRQKFVRTTTVVHRTSRPKSSARAVLGLFFAGVRNFNSSAPVTVPLPAFRRMAPLATLEYASNAPEPISANEPEEPSYPRLAKHHLLPSNTPDYLRLILNAKVYEILKETPLIPATNLSSKLGNEIYLKREDLQEVFSFKIRGAYNFMANLNEEERWKGVVTCSAGNHAQGVALSGARLGIPCTIVMPKGTPTIKVRNVARLGAKVVLHGDDFDEAKAECSRLANVHGLAFVPPYDDPLVIAGQGTVGMEILKQVPHSDKIDAIFGAVGGGGLVAGISEYVKRIGSPNTKVIGVETFDGDAMARSIAKGERVILREVGPFSDGTAVKIVGAEPFRICKQLLDEIVIVDNDEICAAIKDIFEDTRSVTEPAGALALAGLKRYIIKNNLIGAQKKFVAVVSGANMNFDRLRFVAERAELGKSHPHTHTYPSPEDVPKSLTEFIYRYNLSGDGDRAHVFLSFKLDTPNRTAEVHQVLSALEAEDMKGFDISDDELAKSHARYMIGGCHAVPNERIFRFVTHVFNQRMLHWFFPPQSLPRAHNSAGWRNHREKQLFLNDLVPCGWNISLFHYRNHGGDLGKVLAGVQVPPSDYEAFDAYLQKLDYSYVEETDNPVYRRYLRG</sequence>
<evidence type="ECO:0000256" key="7">
    <source>
        <dbReference type="ARBA" id="ARBA00022737"/>
    </source>
</evidence>
<dbReference type="PANTHER" id="PTHR48078:SF11">
    <property type="entry name" value="THREONINE DEHYDRATASE, MITOCHONDRIAL"/>
    <property type="match status" value="1"/>
</dbReference>
<dbReference type="PROSITE" id="PS00165">
    <property type="entry name" value="DEHYDRATASE_SER_THR"/>
    <property type="match status" value="1"/>
</dbReference>
<dbReference type="FunFam" id="3.40.50.1100:FF:000008">
    <property type="entry name" value="L-threonine dehydratase"/>
    <property type="match status" value="1"/>
</dbReference>
<dbReference type="UniPathway" id="UPA00047">
    <property type="reaction ID" value="UER00054"/>
</dbReference>
<dbReference type="CDD" id="cd01562">
    <property type="entry name" value="Thr-dehyd"/>
    <property type="match status" value="1"/>
</dbReference>
<dbReference type="PANTHER" id="PTHR48078">
    <property type="entry name" value="THREONINE DEHYDRATASE, MITOCHONDRIAL-RELATED"/>
    <property type="match status" value="1"/>
</dbReference>
<name>A0A8H5FZY2_9AGAR</name>
<dbReference type="InterPro" id="IPR000634">
    <property type="entry name" value="Ser/Thr_deHydtase_PyrdxlP-BS"/>
</dbReference>
<keyword evidence="15" id="KW-1185">Reference proteome</keyword>
<dbReference type="SUPFAM" id="SSF53686">
    <property type="entry name" value="Tryptophan synthase beta subunit-like PLP-dependent enzymes"/>
    <property type="match status" value="1"/>
</dbReference>
<comment type="catalytic activity">
    <reaction evidence="1 11">
        <text>L-threonine = 2-oxobutanoate + NH4(+)</text>
        <dbReference type="Rhea" id="RHEA:22108"/>
        <dbReference type="ChEBI" id="CHEBI:16763"/>
        <dbReference type="ChEBI" id="CHEBI:28938"/>
        <dbReference type="ChEBI" id="CHEBI:57926"/>
        <dbReference type="EC" id="4.3.1.19"/>
    </reaction>
</comment>
<keyword evidence="5 11" id="KW-0028">Amino-acid biosynthesis</keyword>
<dbReference type="EMBL" id="JAACJO010000008">
    <property type="protein sequence ID" value="KAF5354853.1"/>
    <property type="molecule type" value="Genomic_DNA"/>
</dbReference>
<protein>
    <recommendedName>
        <fullName evidence="11">Threonine dehydratase</fullName>
        <ecNumber evidence="11">4.3.1.19</ecNumber>
    </recommendedName>
    <alternativeName>
        <fullName evidence="11">Threonine deaminase</fullName>
    </alternativeName>
</protein>
<dbReference type="GO" id="GO:0004794">
    <property type="term" value="F:threonine deaminase activity"/>
    <property type="evidence" value="ECO:0007669"/>
    <property type="project" value="UniProtKB-UniRule"/>
</dbReference>
<dbReference type="InterPro" id="IPR005787">
    <property type="entry name" value="Thr_deHydtase_biosynth"/>
</dbReference>
<dbReference type="Gene3D" id="3.40.1020.10">
    <property type="entry name" value="Biosynthetic Threonine Deaminase, Domain 3"/>
    <property type="match status" value="2"/>
</dbReference>
<evidence type="ECO:0000256" key="3">
    <source>
        <dbReference type="ARBA" id="ARBA00004810"/>
    </source>
</evidence>
<comment type="similarity">
    <text evidence="4 11">Belongs to the serine/threonine dehydratase family.</text>
</comment>
<evidence type="ECO:0000256" key="11">
    <source>
        <dbReference type="RuleBase" id="RU362012"/>
    </source>
</evidence>
<evidence type="ECO:0000259" key="13">
    <source>
        <dbReference type="Pfam" id="PF00585"/>
    </source>
</evidence>
<dbReference type="SUPFAM" id="SSF55021">
    <property type="entry name" value="ACT-like"/>
    <property type="match status" value="2"/>
</dbReference>
<dbReference type="InterPro" id="IPR045865">
    <property type="entry name" value="ACT-like_dom_sf"/>
</dbReference>
<keyword evidence="8 11" id="KW-0663">Pyridoxal phosphate</keyword>
<dbReference type="GO" id="GO:0009097">
    <property type="term" value="P:isoleucine biosynthetic process"/>
    <property type="evidence" value="ECO:0007669"/>
    <property type="project" value="UniProtKB-UniRule"/>
</dbReference>
<evidence type="ECO:0000256" key="9">
    <source>
        <dbReference type="ARBA" id="ARBA00023239"/>
    </source>
</evidence>
<dbReference type="InterPro" id="IPR038110">
    <property type="entry name" value="TD_ACT-like_sf"/>
</dbReference>
<dbReference type="Pfam" id="PF00291">
    <property type="entry name" value="PALP"/>
    <property type="match status" value="1"/>
</dbReference>
<dbReference type="NCBIfam" id="TIGR01124">
    <property type="entry name" value="ilvA_2Cterm"/>
    <property type="match status" value="1"/>
</dbReference>
<dbReference type="InterPro" id="IPR001926">
    <property type="entry name" value="TrpB-like_PALP"/>
</dbReference>
<dbReference type="GO" id="GO:0030170">
    <property type="term" value="F:pyridoxal phosphate binding"/>
    <property type="evidence" value="ECO:0007669"/>
    <property type="project" value="InterPro"/>
</dbReference>
<evidence type="ECO:0000256" key="2">
    <source>
        <dbReference type="ARBA" id="ARBA00001933"/>
    </source>
</evidence>
<dbReference type="EC" id="4.3.1.19" evidence="11"/>
<evidence type="ECO:0000256" key="10">
    <source>
        <dbReference type="ARBA" id="ARBA00023304"/>
    </source>
</evidence>
<dbReference type="InterPro" id="IPR050147">
    <property type="entry name" value="Ser/Thr_Dehydratase"/>
</dbReference>
<dbReference type="InterPro" id="IPR036052">
    <property type="entry name" value="TrpB-like_PALP_sf"/>
</dbReference>
<feature type="domain" description="Tryptophan synthase beta chain-like PALP" evidence="12">
    <location>
        <begin position="148"/>
        <end position="440"/>
    </location>
</feature>
<dbReference type="GO" id="GO:0006565">
    <property type="term" value="P:L-serine catabolic process"/>
    <property type="evidence" value="ECO:0007669"/>
    <property type="project" value="TreeGrafter"/>
</dbReference>
<accession>A0A8H5FZY2</accession>
<keyword evidence="7" id="KW-0677">Repeat</keyword>
<dbReference type="AlphaFoldDB" id="A0A8H5FZY2"/>
<evidence type="ECO:0000259" key="12">
    <source>
        <dbReference type="Pfam" id="PF00291"/>
    </source>
</evidence>
<reference evidence="14 15" key="1">
    <citation type="journal article" date="2020" name="ISME J.">
        <title>Uncovering the hidden diversity of litter-decomposition mechanisms in mushroom-forming fungi.</title>
        <authorList>
            <person name="Floudas D."/>
            <person name="Bentzer J."/>
            <person name="Ahren D."/>
            <person name="Johansson T."/>
            <person name="Persson P."/>
            <person name="Tunlid A."/>
        </authorList>
    </citation>
    <scope>NUCLEOTIDE SEQUENCE [LARGE SCALE GENOMIC DNA]</scope>
    <source>
        <strain evidence="14 15">CBS 146.42</strain>
    </source>
</reference>
<dbReference type="Gene3D" id="3.40.50.1100">
    <property type="match status" value="2"/>
</dbReference>
<evidence type="ECO:0000256" key="1">
    <source>
        <dbReference type="ARBA" id="ARBA00001274"/>
    </source>
</evidence>
<keyword evidence="10 11" id="KW-0100">Branched-chain amino acid biosynthesis</keyword>
<dbReference type="Proteomes" id="UP000559027">
    <property type="component" value="Unassembled WGS sequence"/>
</dbReference>
<feature type="domain" description="ACT-like" evidence="13">
    <location>
        <begin position="592"/>
        <end position="656"/>
    </location>
</feature>
<dbReference type="OrthoDB" id="4418812at2759"/>